<evidence type="ECO:0000259" key="1">
    <source>
        <dbReference type="Pfam" id="PF20557"/>
    </source>
</evidence>
<evidence type="ECO:0000313" key="2">
    <source>
        <dbReference type="EMBL" id="AIT09084.1"/>
    </source>
</evidence>
<dbReference type="Proteomes" id="UP000029672">
    <property type="component" value="Chromosome"/>
</dbReference>
<dbReference type="HOGENOM" id="CLU_1445704_0_0_6"/>
<name>A0A097ENE5_9GAMM</name>
<dbReference type="KEGG" id="frf:LO80_03250"/>
<dbReference type="Pfam" id="PF20557">
    <property type="entry name" value="DnaT_2"/>
    <property type="match status" value="1"/>
</dbReference>
<proteinExistence type="predicted"/>
<reference evidence="2 3" key="1">
    <citation type="submission" date="2014-10" db="EMBL/GenBank/DDBJ databases">
        <title>Whole genome sequence of Francisella endociliophora strain FSC1006, isolated from a laboratory culture of the marine ciliate Euplotes raikovi.</title>
        <authorList>
            <person name="Granberg M."/>
            <person name="Backman S."/>
            <person name="Lundmark E."/>
            <person name="Nilsson E."/>
            <person name="Karlsson E."/>
            <person name="Thelaus J."/>
            <person name="Ohrman C."/>
            <person name="Larkeryd A."/>
            <person name="Stenberg P."/>
        </authorList>
    </citation>
    <scope>NUCLEOTIDE SEQUENCE [LARGE SCALE GENOMIC DNA]</scope>
    <source>
        <strain evidence="2 3">FSC1006</strain>
    </source>
</reference>
<gene>
    <name evidence="2" type="ORF">LO80_03250</name>
</gene>
<dbReference type="STRING" id="1547445.LO80_03250"/>
<dbReference type="RefSeq" id="WP_040008506.1">
    <property type="nucleotide sequence ID" value="NZ_CP009574.1"/>
</dbReference>
<evidence type="ECO:0000313" key="3">
    <source>
        <dbReference type="Proteomes" id="UP000029672"/>
    </source>
</evidence>
<dbReference type="OrthoDB" id="8613705at2"/>
<keyword evidence="3" id="KW-1185">Reference proteome</keyword>
<dbReference type="AlphaFoldDB" id="A0A097ENE5"/>
<dbReference type="InterPro" id="IPR046787">
    <property type="entry name" value="DnaT_2"/>
</dbReference>
<sequence length="187" mass="20577">MSLIIQDDLGSIANVNSYVDIAYADDYFLSILEDDWINATDQDKEIALIQAFNYLDNAYVFYGSAITIESKFPRNDLVVDGLTIEGIPTAIKKAQCELALAYIKQGSLDTNIDYATGDTRTIIEESKDIAGAIKKTFKYETDGIGPKDYRYYQRADKYLNGYVSSLGNSATDGNDVSGGSVDIVRGL</sequence>
<feature type="domain" description="Putative DnaT-like" evidence="1">
    <location>
        <begin position="1"/>
        <end position="168"/>
    </location>
</feature>
<organism evidence="2 3">
    <name type="scientific">Candidatus Francisella endociliophora</name>
    <dbReference type="NCBI Taxonomy" id="653937"/>
    <lineage>
        <taxon>Bacteria</taxon>
        <taxon>Pseudomonadati</taxon>
        <taxon>Pseudomonadota</taxon>
        <taxon>Gammaproteobacteria</taxon>
        <taxon>Thiotrichales</taxon>
        <taxon>Francisellaceae</taxon>
        <taxon>Francisella</taxon>
    </lineage>
</organism>
<protein>
    <recommendedName>
        <fullName evidence="1">Putative DnaT-like domain-containing protein</fullName>
    </recommendedName>
</protein>
<accession>A0A097ENE5</accession>
<dbReference type="EMBL" id="CP009574">
    <property type="protein sequence ID" value="AIT09084.1"/>
    <property type="molecule type" value="Genomic_DNA"/>
</dbReference>